<dbReference type="PROSITE" id="PS51257">
    <property type="entry name" value="PROKAR_LIPOPROTEIN"/>
    <property type="match status" value="1"/>
</dbReference>
<dbReference type="AlphaFoldDB" id="A0A4Q8QG45"/>
<dbReference type="EMBL" id="SGIU01000002">
    <property type="protein sequence ID" value="TAI47553.1"/>
    <property type="molecule type" value="Genomic_DNA"/>
</dbReference>
<dbReference type="InterPro" id="IPR032286">
    <property type="entry name" value="DUF4837"/>
</dbReference>
<evidence type="ECO:0000313" key="1">
    <source>
        <dbReference type="EMBL" id="TAI47553.1"/>
    </source>
</evidence>
<name>A0A4Q8QG45_9FLAO</name>
<protein>
    <submittedName>
        <fullName evidence="1">DUF4837 family protein</fullName>
    </submittedName>
</protein>
<evidence type="ECO:0000313" key="2">
    <source>
        <dbReference type="Proteomes" id="UP000291981"/>
    </source>
</evidence>
<reference evidence="1 2" key="1">
    <citation type="submission" date="2019-02" db="EMBL/GenBank/DDBJ databases">
        <title>Draft genome sequence of Muricauda sp. 176CP4-71.</title>
        <authorList>
            <person name="Park J.-S."/>
        </authorList>
    </citation>
    <scope>NUCLEOTIDE SEQUENCE [LARGE SCALE GENOMIC DNA]</scope>
    <source>
        <strain evidence="1 2">176CP4-71</strain>
    </source>
</reference>
<sequence length="330" mass="36924">MKKIRTLFFVAISVAIIISCNNSGPKKRFLPPSTGGINSLMVVMDTELWQGGIGDKIREYFAAPVLGLPQGEPIFSITQIPPQVFKGGVTHSRSVLFVEQDTLSLTHIKDNVYATPQKVAVIKGETYNDLEGGVEELAQAAIAAFKHVEITEAQKRFTRSLSKETALQEEFGISLKVPSLYKVGRREKNFVWMDIQIPKGTMNIIAYEMPLESFESDSTFVGDIIKMRDSIGEKYVPGPYENTFMMTEKAFAPYVFPAEIGGKKAAEVRGIWEINGYPMAGPFLTYIINDKENNRKLVLEGFTFAPSAEKRDYMFELEAILRTIKFDMGS</sequence>
<keyword evidence="2" id="KW-1185">Reference proteome</keyword>
<accession>A0A4Q8QG45</accession>
<comment type="caution">
    <text evidence="1">The sequence shown here is derived from an EMBL/GenBank/DDBJ whole genome shotgun (WGS) entry which is preliminary data.</text>
</comment>
<organism evidence="1 2">
    <name type="scientific">Flagellimonas allohymeniacidonis</name>
    <dbReference type="NCBI Taxonomy" id="2517819"/>
    <lineage>
        <taxon>Bacteria</taxon>
        <taxon>Pseudomonadati</taxon>
        <taxon>Bacteroidota</taxon>
        <taxon>Flavobacteriia</taxon>
        <taxon>Flavobacteriales</taxon>
        <taxon>Flavobacteriaceae</taxon>
        <taxon>Flagellimonas</taxon>
    </lineage>
</organism>
<dbReference type="RefSeq" id="WP_130614462.1">
    <property type="nucleotide sequence ID" value="NZ_SGIU01000002.1"/>
</dbReference>
<dbReference type="Proteomes" id="UP000291981">
    <property type="component" value="Unassembled WGS sequence"/>
</dbReference>
<dbReference type="OrthoDB" id="1115230at2"/>
<dbReference type="Pfam" id="PF16125">
    <property type="entry name" value="DUF4837"/>
    <property type="match status" value="1"/>
</dbReference>
<gene>
    <name evidence="1" type="ORF">EW142_12860</name>
</gene>
<proteinExistence type="predicted"/>